<dbReference type="GO" id="GO:0005524">
    <property type="term" value="F:ATP binding"/>
    <property type="evidence" value="ECO:0007669"/>
    <property type="project" value="InterPro"/>
</dbReference>
<evidence type="ECO:0000313" key="12">
    <source>
        <dbReference type="Proteomes" id="UP000018087"/>
    </source>
</evidence>
<dbReference type="SUPFAM" id="SSF55729">
    <property type="entry name" value="Acyl-CoA N-acyltransferases (Nat)"/>
    <property type="match status" value="1"/>
</dbReference>
<dbReference type="PANTHER" id="PTHR45527">
    <property type="entry name" value="NONRIBOSOMAL PEPTIDE SYNTHETASE"/>
    <property type="match status" value="1"/>
</dbReference>
<evidence type="ECO:0000256" key="2">
    <source>
        <dbReference type="ARBA" id="ARBA00022450"/>
    </source>
</evidence>
<dbReference type="SUPFAM" id="SSF56801">
    <property type="entry name" value="Acetyl-CoA synthetase-like"/>
    <property type="match status" value="3"/>
</dbReference>
<feature type="transmembrane region" description="Helical" evidence="8">
    <location>
        <begin position="501"/>
        <end position="519"/>
    </location>
</feature>
<dbReference type="Gene3D" id="3.40.50.12780">
    <property type="entry name" value="N-terminal domain of ligase-like"/>
    <property type="match status" value="3"/>
</dbReference>
<dbReference type="InterPro" id="IPR023213">
    <property type="entry name" value="CAT-like_dom_sf"/>
</dbReference>
<dbReference type="GO" id="GO:0016746">
    <property type="term" value="F:acyltransferase activity"/>
    <property type="evidence" value="ECO:0007669"/>
    <property type="project" value="InterPro"/>
</dbReference>
<dbReference type="Gene3D" id="3.40.630.30">
    <property type="match status" value="1"/>
</dbReference>
<dbReference type="eggNOG" id="KOG0054">
    <property type="taxonomic scope" value="Eukaryota"/>
</dbReference>
<dbReference type="GO" id="GO:0019290">
    <property type="term" value="P:siderophore biosynthetic process"/>
    <property type="evidence" value="ECO:0007669"/>
    <property type="project" value="InterPro"/>
</dbReference>
<keyword evidence="6 8" id="KW-1133">Transmembrane helix</keyword>
<evidence type="ECO:0000259" key="9">
    <source>
        <dbReference type="PROSITE" id="PS50075"/>
    </source>
</evidence>
<dbReference type="SUPFAM" id="SSF52777">
    <property type="entry name" value="CoA-dependent acyltransferases"/>
    <property type="match status" value="4"/>
</dbReference>
<feature type="transmembrane region" description="Helical" evidence="8">
    <location>
        <begin position="583"/>
        <end position="606"/>
    </location>
</feature>
<dbReference type="FunFam" id="3.30.300.30:FF:000015">
    <property type="entry name" value="Nonribosomal peptide synthase SidD"/>
    <property type="match status" value="1"/>
</dbReference>
<evidence type="ECO:0000256" key="4">
    <source>
        <dbReference type="ARBA" id="ARBA00022598"/>
    </source>
</evidence>
<keyword evidence="4" id="KW-0436">Ligase</keyword>
<name>U7PW96_SPOS1</name>
<keyword evidence="2" id="KW-0596">Phosphopantetheine</keyword>
<accession>U7PW96</accession>
<dbReference type="InterPro" id="IPR006162">
    <property type="entry name" value="Ppantetheine_attach_site"/>
</dbReference>
<evidence type="ECO:0000256" key="1">
    <source>
        <dbReference type="ARBA" id="ARBA00004924"/>
    </source>
</evidence>
<dbReference type="Pfam" id="PF00501">
    <property type="entry name" value="AMP-binding"/>
    <property type="match status" value="3"/>
</dbReference>
<evidence type="ECO:0000256" key="7">
    <source>
        <dbReference type="ARBA" id="ARBA00023136"/>
    </source>
</evidence>
<dbReference type="InterPro" id="IPR036640">
    <property type="entry name" value="ABC1_TM_sf"/>
</dbReference>
<dbReference type="GO" id="GO:0140359">
    <property type="term" value="F:ABC-type transporter activity"/>
    <property type="evidence" value="ECO:0007669"/>
    <property type="project" value="InterPro"/>
</dbReference>
<dbReference type="InterPro" id="IPR011527">
    <property type="entry name" value="ABC1_TM_dom"/>
</dbReference>
<dbReference type="Pfam" id="PF00550">
    <property type="entry name" value="PP-binding"/>
    <property type="match status" value="2"/>
</dbReference>
<organism evidence="11 12">
    <name type="scientific">Sporothrix schenckii (strain ATCC 58251 / de Perez 2211183)</name>
    <name type="common">Rose-picker's disease fungus</name>
    <dbReference type="NCBI Taxonomy" id="1391915"/>
    <lineage>
        <taxon>Eukaryota</taxon>
        <taxon>Fungi</taxon>
        <taxon>Dikarya</taxon>
        <taxon>Ascomycota</taxon>
        <taxon>Pezizomycotina</taxon>
        <taxon>Sordariomycetes</taxon>
        <taxon>Sordariomycetidae</taxon>
        <taxon>Ophiostomatales</taxon>
        <taxon>Ophiostomataceae</taxon>
        <taxon>Sporothrix</taxon>
    </lineage>
</organism>
<evidence type="ECO:0000256" key="3">
    <source>
        <dbReference type="ARBA" id="ARBA00022553"/>
    </source>
</evidence>
<protein>
    <recommendedName>
        <fullName evidence="13">Carrier domain-containing protein</fullName>
    </recommendedName>
</protein>
<reference evidence="12" key="1">
    <citation type="journal article" date="2014" name="Genome Announc.">
        <title>Genome sequence of the pathogenic fungus Sporothrix schenckii (ATCC 58251).</title>
        <authorList>
            <person name="Cuomo C.A."/>
            <person name="Rodriguez-Del Valle N."/>
            <person name="Perez-Sanchez L."/>
            <person name="Abouelleil A."/>
            <person name="Goldberg J."/>
            <person name="Young S."/>
            <person name="Zeng Q."/>
            <person name="Birren B.W."/>
        </authorList>
    </citation>
    <scope>NUCLEOTIDE SEQUENCE [LARGE SCALE GENOMIC DNA]</scope>
    <source>
        <strain evidence="12">ATCC 58251 / de Perez 2211183</strain>
    </source>
</reference>
<dbReference type="PANTHER" id="PTHR45527:SF2">
    <property type="entry name" value="FERRICROCIN SYNTHETASE (NONRIBOSOMAL PEPTIDE SIDEROPHORE SYNTHASE ) (EUROFUNG)"/>
    <property type="match status" value="1"/>
</dbReference>
<dbReference type="CDD" id="cd18597">
    <property type="entry name" value="ABC_6TM_YOR1_D1_like"/>
    <property type="match status" value="1"/>
</dbReference>
<feature type="domain" description="Carrier" evidence="9">
    <location>
        <begin position="2121"/>
        <end position="2201"/>
    </location>
</feature>
<sequence>MGSIQKDTGQRPQDTTITFRLPDGKHELWITSEEIDSQVTFSVGLAAITLGRWTALGKKVCVSPAMINENVAEYDDLFRFDIVTSGDPSTGISGDTETEDISLLWTAVYALWLHPRVRDKDLHAVVVNSERLASYLRSTGLGIISPFSSSSSTTTDVPADTVFWLHREAFWQGAGAPSTQTFPSQIGFTRDSNVCTVHPVRPPKPAPGSLLYSRYIVELGEQLRIYHIDASNPVHFEHYVRWQNSDRVNAGWRERGSDDHHRKYLAQQLADPHTMSCVYEWDGQLAGYMEIGYVMEDNVACFIRSNCNVVIGEFDQNTHFLVGEEKFRGGKRYQAANLSMKHFAFLRDARTKQIIGEPQIGLSALGDSMQMISPLLIRYFIQALDDPSKRAYDAGFGYAVGLFAVLAFSVVTNIHGFYRAATTGILLRAALIHVIYRRATTQLTQEAKLRGNFATGKLTSLISADVSRIDFCCGYFHSLWTSFIQIALCLGLTIWTLGYSALPGFGLLALLYPVQTFMMKNLFRLRRNSMPCTDKRIKAVVEAVSTIRLTKANAYENSILTKIGALRADEVVYIRKRMMLRALNIAVTFTAPTLASVVSILCYAATTGNGMSASVVFSSLTFFLLMRTPLGSLPIAISTLADAQAALERLSAFLLASDNGTARDAALRNALAEKGRNLKDGRTIIQLKDASFWYHDSDQLRAIWESEASIGEKNLVLGEAKKEAAGPSMSLYIDSLEVEKEDGRTWRWFQGAAPTFDISLFEIFWTLSTGSTLCCAPRHLTMQNIDAVLSTLQANITNVTPSFASLISPSVLTGLMVGGETLNARLLQNYAQHNPDIPPSEHEVRKTCDLPRGIFNGYGPTEVAMYSLAQPHVPADQRGSVIGSPLATCGILIVEANRHDLIPIPRGGVGELVLTGPQVSMAGYLNRPDETRAAFVDDQKWGRAYRTGDRARIVWNDVGEPVVEFLGRFSDAQVKLSGRRVELGEIESVLASKADGVQQTLSCVWMPQGESSTNESLGSERVVNLVVVDHTTGLDFAIVSANCAEAARQHLPDYMRPFRILEVADLPRSASGKVDRRAASAYVEIALRQPTATGTGASQGQTAVDDLDYPKYAHVEAELVKILSSLIGGDEYHPLLTATTKLALVGIDSLRAMRLLREIRNRNFGQDDSERSIHFELQPSLSLLLDPEAKDNVEMVLPMTSTASQLAVSFAMDSRNYISSTVLRLQPGVSMDSFEVAVRTVLSRHDVYRSTIVPCSDDMSPFAQVVLTPLAWKRSEGHSTRVVRRRGTGNTQYWLRIAQENMDFDAQKLYYVQLVEPDAGKIDRGLVIISIAHCLCDGASVKVLLSDIAREYAGLEPLQRHSLRDSVLDWAQNLDIDTDRYWQDSLRDWETDSFHALSGDNVKATVDQQSLLAEYPSSISWPALEVKSRNLGASPLAILQAAWSLLLGAYGTETEADVPWTVVTHAPIRYDLDVFAEVVPEGDALLFKVTYHDNVLSETSARVIVHQFAALTETLLDAGPNDLAQSLLARVPHRLLSVEGSIPIPTDHSENQERIDVLHAQFESQAASTPDLLALSFYTSLDAPPINMTYAELDSRANGLANIIRLEDADIIPICMHRSIELYVSILAILKAGSAWSPIDETSPVQRRTSLISRTKGKVLLTTRSSFPLVEPCLSHESLADVRVIFVDDYAGHAAKDRPMPRKSVASRSRHSSFSSITGQDLAYLLWTSGTTGEPKGVMIQHRAAANAMRDLQVRVEHDVAGGPIRTLQLSAYSFDVFVQDLFYTWGLAGSVISGTRELVLGTFSEFVKTAAPTHAHLTPSFGASIDVRDLAGSTLRVVTFIGEKLTEDVADAWAAPEITTKAYNTYGPAENAVVSTMRQFSGKSRDRAKASNVGFPLTPCTAYVVREVFTSPNDERSNTAKKWELVPRYGVGELALGGVQLGMGYLNDETKTAKSFIHGGPQIGERIYLTGDMVRLNDHGFEFLGRNDDLIKISGIRIELSEISAACALVKEEEPAVEHVETLYLPRPNGDASHKVIVSFVSVKETLDYSLDTTRIRRRVFKKAREVLPAHMVPGHVAVLDSTMPRTASNKVDRRELQSIYSNSDLNGLAGVSAEIKDGALWRKEQLPIVEAVMDNLAVPKQPLQTLNPDDSLAGHGVSSLQITKLAWALRRSLKCDIRVLELMRCQTMGELVDVVLVSVTNGEVGEVANTETTNVGTCTTWFSVLRDELTQNLYGTLRPSNTSYILPTTPVQEALLVETMIEPGAYWSHRLFTLKRLGLADMSHLRAAWEAATKRFDILRTAFVPLSQLSPKDTDSISAAEWARTRGVHATVLQVVLHDTEVDWTEISDTVDVEGCLASHAREIQTRLSPLCGDCARPPWALVYAPATMTLMLSMHHSLYDGESSKMLLDVVTQLYRDPSADTGRSGLPLLQMSRGLEVGLVPSVMQRQDASAAWAEHLSGLIETDGAVNAPFPDLTGSRQLPLHAILSAKTVIPFNLLSPASPAPDVGTPDLSRLLLSAFGCVLAAILELKTVVLGQTVSQRILHTDLQHVVGPAIATIPVAIRSCAASALALWAEMARDASSLGALAHHLHPVDIKKMVNKGSENASEPFPALFVYHPAAGYADKDNNSVEHLFYEVGVALPLKVEHPLALNIFEGDGTIELTGDARRISQSMLDLLLVQIVDQASAMLAHPGIPLSRLANHLDRALVSIVGEPRTLVGSVIARNPAELVTKQATDHPDWVAIEEIFLGEDDSLSTAATTFGELEILVNAISSRLIALTSAAAGDVVAVYLERDTTSLAAILAIFKLNYVYLPIDGDLPLERKRLLIRDANAKVVVTTETLVRDLELDNEQNKVPAVFLLPEGNSGLATIQSWASHSQETDAIPTTTSDDGGYLLYTSGSTGQPKGVRVANESLLHFVAAMTQRLTEANSEMARLGGRGKFLNVASRAFDTHLTTMFAPWHLGFSSVIGKDRNGIFANLQHVINTVGITNMGTVPSVLLRLGLQLSDVPSIRVMTFGGEKASHALFDQLRGGDDSGDGSNAALMNFYGPTEATVGCLSHVIGHHSNARNLGLPLPGLEALLLVSNNDSDEQVVARRGQSGEFCISGPQVAVGYLNRPDENARSFQDTSLLDINGTKKRIYRTGDIMRMMHDSTVEFLGRRDQQTKIRGQRFEIGEVEEHIKMAIADQGPFDVTAAVVDQRLIGLVARKIDSLFKAERDAPAEILSPPPSQAHRDVLIAAEKACQRALPAYMVPEMMWLSKIPFLAASGKLDTKHIANLLQRLGDQARGPNGMASLREVQTAWRSSRSDGIDTSAGLFQSLFVFDGDVSVDTSSATADEQYILPVGTDAQTVPSNTEKEPMYDDYPFISSFRIHDGVLHGALRTKVSEDATQRLGSQLAAALHYLASASLHSVALDPDISTSFPTMVNGHGCSGSQRHGSDVNVDIKGSTELAESVLQLAIKVVGSRIRGKVGYATKLINVGLDSISAIRFSNMLKKNFNVHVSVFDIMKGASIESIVREHSAIENYTEDESQQLPSPLPERQVIKDEPLAKSLAAEILGLQSVDQIQSVLPVLAGQKHTLQHWLHSGKRFFEAPWVYRVSDGKSISVEKAANAWTSLCCAHDILRTTIVAPQNNIVPGLVQVTFNTTMSPAARFTTLRDDKVTIKSLVETYVRETNNLPSDLRSPPSRLSFLEAADGQAIVFRHHHPANCIVVDHRLHSSSGLPLQGQLPRRCFYERHRKQNANVLSDHCVLCVCPGPNY</sequence>
<dbReference type="InterPro" id="IPR001242">
    <property type="entry name" value="Condensation_dom"/>
</dbReference>
<dbReference type="Proteomes" id="UP000018087">
    <property type="component" value="Unassembled WGS sequence"/>
</dbReference>
<proteinExistence type="predicted"/>
<keyword evidence="3" id="KW-0597">Phosphoprotein</keyword>
<evidence type="ECO:0000256" key="8">
    <source>
        <dbReference type="SAM" id="Phobius"/>
    </source>
</evidence>
<dbReference type="Pfam" id="PF00668">
    <property type="entry name" value="Condensation"/>
    <property type="match status" value="1"/>
</dbReference>
<dbReference type="InterPro" id="IPR020845">
    <property type="entry name" value="AMP-binding_CS"/>
</dbReference>
<dbReference type="PROSITE" id="PS50075">
    <property type="entry name" value="CARRIER"/>
    <property type="match status" value="3"/>
</dbReference>
<dbReference type="PROSITE" id="PS00455">
    <property type="entry name" value="AMP_BINDING"/>
    <property type="match status" value="2"/>
</dbReference>
<evidence type="ECO:0000256" key="5">
    <source>
        <dbReference type="ARBA" id="ARBA00022692"/>
    </source>
</evidence>
<dbReference type="InterPro" id="IPR016181">
    <property type="entry name" value="Acyl_CoA_acyltransferase"/>
</dbReference>
<feature type="transmembrane region" description="Helical" evidence="8">
    <location>
        <begin position="393"/>
        <end position="411"/>
    </location>
</feature>
<dbReference type="GO" id="GO:0016874">
    <property type="term" value="F:ligase activity"/>
    <property type="evidence" value="ECO:0007669"/>
    <property type="project" value="UniProtKB-KW"/>
</dbReference>
<dbReference type="EMBL" id="KI440846">
    <property type="protein sequence ID" value="ERS98760.1"/>
    <property type="molecule type" value="Genomic_DNA"/>
</dbReference>
<dbReference type="GO" id="GO:0016020">
    <property type="term" value="C:membrane"/>
    <property type="evidence" value="ECO:0007669"/>
    <property type="project" value="InterPro"/>
</dbReference>
<comment type="pathway">
    <text evidence="1">Siderophore biosynthesis.</text>
</comment>
<dbReference type="Gene3D" id="1.20.1560.10">
    <property type="entry name" value="ABC transporter type 1, transmembrane domain"/>
    <property type="match status" value="1"/>
</dbReference>
<dbReference type="SUPFAM" id="SSF90123">
    <property type="entry name" value="ABC transporter transmembrane region"/>
    <property type="match status" value="1"/>
</dbReference>
<dbReference type="InterPro" id="IPR009081">
    <property type="entry name" value="PP-bd_ACP"/>
</dbReference>
<keyword evidence="5 8" id="KW-0812">Transmembrane</keyword>
<dbReference type="Gene3D" id="3.30.300.30">
    <property type="match status" value="3"/>
</dbReference>
<dbReference type="eggNOG" id="KOG1178">
    <property type="taxonomic scope" value="Eukaryota"/>
</dbReference>
<keyword evidence="12" id="KW-1185">Reference proteome</keyword>
<dbReference type="GO" id="GO:0031177">
    <property type="term" value="F:phosphopantetheine binding"/>
    <property type="evidence" value="ECO:0007669"/>
    <property type="project" value="TreeGrafter"/>
</dbReference>
<dbReference type="GO" id="GO:0005737">
    <property type="term" value="C:cytoplasm"/>
    <property type="evidence" value="ECO:0007669"/>
    <property type="project" value="TreeGrafter"/>
</dbReference>
<feature type="transmembrane region" description="Helical" evidence="8">
    <location>
        <begin position="475"/>
        <end position="495"/>
    </location>
</feature>
<feature type="domain" description="Carrier" evidence="9">
    <location>
        <begin position="1110"/>
        <end position="1192"/>
    </location>
</feature>
<dbReference type="HOGENOM" id="CLU_224368_0_0_1"/>
<evidence type="ECO:0000259" key="10">
    <source>
        <dbReference type="PROSITE" id="PS50929"/>
    </source>
</evidence>
<dbReference type="Gene3D" id="3.30.559.30">
    <property type="entry name" value="Nonribosomal peptide synthetase, condensation domain"/>
    <property type="match status" value="2"/>
</dbReference>
<keyword evidence="7 8" id="KW-0472">Membrane</keyword>
<dbReference type="InterPro" id="IPR019432">
    <property type="entry name" value="Acyltransferase_MbtK/IucB-like"/>
</dbReference>
<dbReference type="Pfam" id="PF13523">
    <property type="entry name" value="Acetyltransf_8"/>
    <property type="match status" value="1"/>
</dbReference>
<dbReference type="SUPFAM" id="SSF47336">
    <property type="entry name" value="ACP-like"/>
    <property type="match status" value="2"/>
</dbReference>
<dbReference type="InterPro" id="IPR036736">
    <property type="entry name" value="ACP-like_sf"/>
</dbReference>
<feature type="domain" description="Carrier" evidence="9">
    <location>
        <begin position="3453"/>
        <end position="3528"/>
    </location>
</feature>
<dbReference type="Gene3D" id="3.30.559.10">
    <property type="entry name" value="Chloramphenicol acetyltransferase-like domain"/>
    <property type="match status" value="3"/>
</dbReference>
<dbReference type="InterPro" id="IPR000873">
    <property type="entry name" value="AMP-dep_synth/lig_dom"/>
</dbReference>
<dbReference type="PROSITE" id="PS00012">
    <property type="entry name" value="PHOSPHOPANTETHEINE"/>
    <property type="match status" value="1"/>
</dbReference>
<dbReference type="InterPro" id="IPR042099">
    <property type="entry name" value="ANL_N_sf"/>
</dbReference>
<dbReference type="Pfam" id="PF00664">
    <property type="entry name" value="ABC_membrane"/>
    <property type="match status" value="1"/>
</dbReference>
<dbReference type="STRING" id="1391915.U7PW96"/>
<dbReference type="SMART" id="SM01006">
    <property type="entry name" value="AlcB"/>
    <property type="match status" value="1"/>
</dbReference>
<feature type="domain" description="ABC transmembrane type-1" evidence="10">
    <location>
        <begin position="360"/>
        <end position="642"/>
    </location>
</feature>
<dbReference type="GO" id="GO:0043041">
    <property type="term" value="P:amino acid activation for nonribosomal peptide biosynthetic process"/>
    <property type="evidence" value="ECO:0007669"/>
    <property type="project" value="TreeGrafter"/>
</dbReference>
<evidence type="ECO:0000313" key="11">
    <source>
        <dbReference type="EMBL" id="ERS98760.1"/>
    </source>
</evidence>
<dbReference type="InterPro" id="IPR045851">
    <property type="entry name" value="AMP-bd_C_sf"/>
</dbReference>
<dbReference type="FunFam" id="3.40.50.12780:FF:000024">
    <property type="entry name" value="Nonribosomal siderophore peptide synthase SidC"/>
    <property type="match status" value="1"/>
</dbReference>
<dbReference type="PROSITE" id="PS50929">
    <property type="entry name" value="ABC_TM1F"/>
    <property type="match status" value="1"/>
</dbReference>
<evidence type="ECO:0000256" key="6">
    <source>
        <dbReference type="ARBA" id="ARBA00022989"/>
    </source>
</evidence>
<gene>
    <name evidence="11" type="ORF">HMPREF1624_05548</name>
</gene>
<dbReference type="OrthoDB" id="416786at2759"/>
<evidence type="ECO:0008006" key="13">
    <source>
        <dbReference type="Google" id="ProtNLM"/>
    </source>
</evidence>